<evidence type="ECO:0000256" key="5">
    <source>
        <dbReference type="ARBA" id="ARBA00023004"/>
    </source>
</evidence>
<dbReference type="Proteomes" id="UP000265798">
    <property type="component" value="Unassembled WGS sequence"/>
</dbReference>
<keyword evidence="6" id="KW-0411">Iron-sulfur</keyword>
<dbReference type="PANTHER" id="PTHR43756">
    <property type="entry name" value="CHOLINE MONOOXYGENASE, CHLOROPLASTIC"/>
    <property type="match status" value="1"/>
</dbReference>
<dbReference type="OrthoDB" id="9800776at2"/>
<dbReference type="PRINTS" id="PR00090">
    <property type="entry name" value="RNGDIOXGNASE"/>
</dbReference>
<dbReference type="SUPFAM" id="SSF55961">
    <property type="entry name" value="Bet v1-like"/>
    <property type="match status" value="1"/>
</dbReference>
<dbReference type="SUPFAM" id="SSF50022">
    <property type="entry name" value="ISP domain"/>
    <property type="match status" value="1"/>
</dbReference>
<evidence type="ECO:0000256" key="2">
    <source>
        <dbReference type="ARBA" id="ARBA00022714"/>
    </source>
</evidence>
<dbReference type="PANTHER" id="PTHR43756:SF5">
    <property type="entry name" value="CHOLINE MONOOXYGENASE, CHLOROPLASTIC"/>
    <property type="match status" value="1"/>
</dbReference>
<evidence type="ECO:0000313" key="9">
    <source>
        <dbReference type="Proteomes" id="UP000265798"/>
    </source>
</evidence>
<comment type="caution">
    <text evidence="8">The sequence shown here is derived from an EMBL/GenBank/DDBJ whole genome shotgun (WGS) entry which is preliminary data.</text>
</comment>
<sequence>MFEKETVESTRPKSLPFSEEVLERIFKQSKNGMPEISSIESLRAENRPLQKTDFYTNEEAYSADLILLENRAAFAGFQNQISSPGDHLLRKIRDRDLLILKDEDNILRAYYNSCIHRGTRLVSVRREKPLKKVVCPYHSWTYSLDGKLLTTDCKVPERGLQEVAIRSFAGILFVGLQRNALEHLEPVFEELKRFAFDSYVPYEIKTTEGNYNWKVGVEIFLESYHISTVHKNSVALVIPKNASIFDPIGEHSRVLIPNRTFAETSAPTRKDLIISYFLFPSTILVIFRDHFAMIHFQPISKERTLCTQAVMIPQKAKTERMKRHWEYNAEFFYRTISEDIILAEEIQAGLSRDGFIYPSSFEPGIFHFHDCIQNFFSKHTDTGKFHQS</sequence>
<evidence type="ECO:0000259" key="7">
    <source>
        <dbReference type="PROSITE" id="PS51296"/>
    </source>
</evidence>
<dbReference type="InterPro" id="IPR036922">
    <property type="entry name" value="Rieske_2Fe-2S_sf"/>
</dbReference>
<dbReference type="Gene3D" id="3.90.380.10">
    <property type="entry name" value="Naphthalene 1,2-dioxygenase Alpha Subunit, Chain A, domain 1"/>
    <property type="match status" value="2"/>
</dbReference>
<evidence type="ECO:0000256" key="4">
    <source>
        <dbReference type="ARBA" id="ARBA00023002"/>
    </source>
</evidence>
<dbReference type="InterPro" id="IPR017941">
    <property type="entry name" value="Rieske_2Fe-2S"/>
</dbReference>
<keyword evidence="4" id="KW-0560">Oxidoreductase</keyword>
<comment type="cofactor">
    <cofactor evidence="1">
        <name>Fe cation</name>
        <dbReference type="ChEBI" id="CHEBI:24875"/>
    </cofactor>
</comment>
<dbReference type="EMBL" id="QHCT01000003">
    <property type="protein sequence ID" value="RHX90090.1"/>
    <property type="molecule type" value="Genomic_DNA"/>
</dbReference>
<dbReference type="RefSeq" id="WP_118969147.1">
    <property type="nucleotide sequence ID" value="NZ_QHCT01000003.1"/>
</dbReference>
<dbReference type="Pfam" id="PF00355">
    <property type="entry name" value="Rieske"/>
    <property type="match status" value="1"/>
</dbReference>
<dbReference type="GO" id="GO:0051537">
    <property type="term" value="F:2 iron, 2 sulfur cluster binding"/>
    <property type="evidence" value="ECO:0007669"/>
    <property type="project" value="UniProtKB-KW"/>
</dbReference>
<reference evidence="9" key="1">
    <citation type="submission" date="2018-05" db="EMBL/GenBank/DDBJ databases">
        <title>Leptospira yasudae sp. nov. and Leptospira stimsonii sp. nov., two pathogenic species of the genus Leptospira isolated from environmental sources.</title>
        <authorList>
            <person name="Casanovas-Massana A."/>
            <person name="Hamond C."/>
            <person name="Santos L.A."/>
            <person name="Hacker K.P."/>
            <person name="Balassiano I."/>
            <person name="Medeiros M.A."/>
            <person name="Reis M.G."/>
            <person name="Ko A.I."/>
            <person name="Wunder E.A."/>
        </authorList>
    </citation>
    <scope>NUCLEOTIDE SEQUENCE [LARGE SCALE GENOMIC DNA]</scope>
    <source>
        <strain evidence="9">Yale</strain>
    </source>
</reference>
<evidence type="ECO:0000256" key="3">
    <source>
        <dbReference type="ARBA" id="ARBA00022723"/>
    </source>
</evidence>
<dbReference type="AlphaFoldDB" id="A0A396ZAI2"/>
<dbReference type="CDD" id="cd03469">
    <property type="entry name" value="Rieske_RO_Alpha_N"/>
    <property type="match status" value="1"/>
</dbReference>
<organism evidence="8 9">
    <name type="scientific">Leptospira stimsonii</name>
    <dbReference type="NCBI Taxonomy" id="2202203"/>
    <lineage>
        <taxon>Bacteria</taxon>
        <taxon>Pseudomonadati</taxon>
        <taxon>Spirochaetota</taxon>
        <taxon>Spirochaetia</taxon>
        <taxon>Leptospirales</taxon>
        <taxon>Leptospiraceae</taxon>
        <taxon>Leptospira</taxon>
    </lineage>
</organism>
<dbReference type="GO" id="GO:0016491">
    <property type="term" value="F:oxidoreductase activity"/>
    <property type="evidence" value="ECO:0007669"/>
    <property type="project" value="UniProtKB-KW"/>
</dbReference>
<keyword evidence="2" id="KW-0001">2Fe-2S</keyword>
<dbReference type="InterPro" id="IPR001663">
    <property type="entry name" value="Rng_hydr_dOase-A"/>
</dbReference>
<feature type="domain" description="Rieske" evidence="7">
    <location>
        <begin position="84"/>
        <end position="174"/>
    </location>
</feature>
<protein>
    <submittedName>
        <fullName evidence="8">Ribosomal subunit interface protein</fullName>
    </submittedName>
</protein>
<dbReference type="PROSITE" id="PS51296">
    <property type="entry name" value="RIESKE"/>
    <property type="match status" value="1"/>
</dbReference>
<name>A0A396ZAI2_9LEPT</name>
<dbReference type="Gene3D" id="2.102.10.10">
    <property type="entry name" value="Rieske [2Fe-2S] iron-sulphur domain"/>
    <property type="match status" value="1"/>
</dbReference>
<dbReference type="Pfam" id="PF00848">
    <property type="entry name" value="Ring_hydroxyl_A"/>
    <property type="match status" value="1"/>
</dbReference>
<dbReference type="GO" id="GO:0005506">
    <property type="term" value="F:iron ion binding"/>
    <property type="evidence" value="ECO:0007669"/>
    <property type="project" value="InterPro"/>
</dbReference>
<keyword evidence="3" id="KW-0479">Metal-binding</keyword>
<evidence type="ECO:0000256" key="1">
    <source>
        <dbReference type="ARBA" id="ARBA00001962"/>
    </source>
</evidence>
<keyword evidence="5" id="KW-0408">Iron</keyword>
<dbReference type="InterPro" id="IPR015879">
    <property type="entry name" value="Ring_hydroxy_dOase_asu_C_dom"/>
</dbReference>
<evidence type="ECO:0000256" key="6">
    <source>
        <dbReference type="ARBA" id="ARBA00023014"/>
    </source>
</evidence>
<accession>A0A396ZAI2</accession>
<evidence type="ECO:0000313" key="8">
    <source>
        <dbReference type="EMBL" id="RHX90090.1"/>
    </source>
</evidence>
<gene>
    <name evidence="8" type="ORF">DLM75_14320</name>
</gene>
<proteinExistence type="predicted"/>